<keyword evidence="12" id="KW-1185">Reference proteome</keyword>
<keyword evidence="6" id="KW-0029">Amino-acid transport</keyword>
<evidence type="ECO:0000256" key="9">
    <source>
        <dbReference type="RuleBase" id="RU363032"/>
    </source>
</evidence>
<evidence type="ECO:0000313" key="11">
    <source>
        <dbReference type="EMBL" id="MBB4651492.1"/>
    </source>
</evidence>
<sequence length="219" mass="23780">MEFLHIAWAYKEMLLVGAATTAVISGASILLGMPLGLAFAFGLVSHNRPIRLFCAVYRSFWRGTPLLVQILLVFYLLPSIGLDLSPVTAAVLALILNTSAFQAEIFRGGLSAVPKGQVEAAQMLGIAPITIRRRIVIPQLLRLVTPAITNEFISILKNSSIISVISVTELLRTGQQIVSATYRPLEVYGLIAIIYIVMNLVIAQLGRRAEARLARGARA</sequence>
<dbReference type="InterPro" id="IPR035906">
    <property type="entry name" value="MetI-like_sf"/>
</dbReference>
<feature type="transmembrane region" description="Helical" evidence="9">
    <location>
        <begin position="20"/>
        <end position="45"/>
    </location>
</feature>
<gene>
    <name evidence="11" type="ORF">GGQ99_003259</name>
</gene>
<dbReference type="Gene3D" id="1.10.3720.10">
    <property type="entry name" value="MetI-like"/>
    <property type="match status" value="1"/>
</dbReference>
<dbReference type="PROSITE" id="PS50928">
    <property type="entry name" value="ABC_TM1"/>
    <property type="match status" value="1"/>
</dbReference>
<dbReference type="PANTHER" id="PTHR30614:SF0">
    <property type="entry name" value="L-CYSTINE TRANSPORT SYSTEM PERMEASE PROTEIN TCYL"/>
    <property type="match status" value="1"/>
</dbReference>
<feature type="transmembrane region" description="Helical" evidence="9">
    <location>
        <begin position="66"/>
        <end position="96"/>
    </location>
</feature>
<dbReference type="CDD" id="cd06261">
    <property type="entry name" value="TM_PBP2"/>
    <property type="match status" value="1"/>
</dbReference>
<evidence type="ECO:0000313" key="12">
    <source>
        <dbReference type="Proteomes" id="UP000539538"/>
    </source>
</evidence>
<evidence type="ECO:0000256" key="6">
    <source>
        <dbReference type="ARBA" id="ARBA00022970"/>
    </source>
</evidence>
<dbReference type="Proteomes" id="UP000539538">
    <property type="component" value="Unassembled WGS sequence"/>
</dbReference>
<organism evidence="11 12">
    <name type="scientific">Aminobacter niigataensis</name>
    <dbReference type="NCBI Taxonomy" id="83265"/>
    <lineage>
        <taxon>Bacteria</taxon>
        <taxon>Pseudomonadati</taxon>
        <taxon>Pseudomonadota</taxon>
        <taxon>Alphaproteobacteria</taxon>
        <taxon>Hyphomicrobiales</taxon>
        <taxon>Phyllobacteriaceae</taxon>
        <taxon>Aminobacter</taxon>
    </lineage>
</organism>
<name>A0ABR6L3Y6_9HYPH</name>
<comment type="subcellular location">
    <subcellularLocation>
        <location evidence="1">Cell inner membrane</location>
        <topology evidence="1">Multi-pass membrane protein</topology>
    </subcellularLocation>
    <subcellularLocation>
        <location evidence="9">Cell membrane</location>
        <topology evidence="9">Multi-pass membrane protein</topology>
    </subcellularLocation>
</comment>
<evidence type="ECO:0000256" key="2">
    <source>
        <dbReference type="ARBA" id="ARBA00010072"/>
    </source>
</evidence>
<dbReference type="InterPro" id="IPR000515">
    <property type="entry name" value="MetI-like"/>
</dbReference>
<keyword evidence="8 9" id="KW-0472">Membrane</keyword>
<protein>
    <submittedName>
        <fullName evidence="11">Polar amino acid transport system permease protein</fullName>
    </submittedName>
</protein>
<comment type="similarity">
    <text evidence="2">Belongs to the binding-protein-dependent transport system permease family. HisMQ subfamily.</text>
</comment>
<dbReference type="InterPro" id="IPR010065">
    <property type="entry name" value="AA_ABC_transptr_permease_3TM"/>
</dbReference>
<feature type="domain" description="ABC transmembrane type-1" evidence="10">
    <location>
        <begin position="18"/>
        <end position="206"/>
    </location>
</feature>
<keyword evidence="5 9" id="KW-0812">Transmembrane</keyword>
<evidence type="ECO:0000256" key="8">
    <source>
        <dbReference type="ARBA" id="ARBA00023136"/>
    </source>
</evidence>
<dbReference type="RefSeq" id="WP_210307911.1">
    <property type="nucleotide sequence ID" value="NZ_JACHOT010000004.1"/>
</dbReference>
<feature type="transmembrane region" description="Helical" evidence="9">
    <location>
        <begin position="187"/>
        <end position="205"/>
    </location>
</feature>
<dbReference type="EMBL" id="JACHOT010000004">
    <property type="protein sequence ID" value="MBB4651492.1"/>
    <property type="molecule type" value="Genomic_DNA"/>
</dbReference>
<evidence type="ECO:0000259" key="10">
    <source>
        <dbReference type="PROSITE" id="PS50928"/>
    </source>
</evidence>
<dbReference type="PANTHER" id="PTHR30614">
    <property type="entry name" value="MEMBRANE COMPONENT OF AMINO ACID ABC TRANSPORTER"/>
    <property type="match status" value="1"/>
</dbReference>
<keyword evidence="7 9" id="KW-1133">Transmembrane helix</keyword>
<comment type="caution">
    <text evidence="11">The sequence shown here is derived from an EMBL/GenBank/DDBJ whole genome shotgun (WGS) entry which is preliminary data.</text>
</comment>
<evidence type="ECO:0000256" key="5">
    <source>
        <dbReference type="ARBA" id="ARBA00022692"/>
    </source>
</evidence>
<keyword evidence="4" id="KW-1003">Cell membrane</keyword>
<evidence type="ECO:0000256" key="4">
    <source>
        <dbReference type="ARBA" id="ARBA00022475"/>
    </source>
</evidence>
<reference evidence="11 12" key="1">
    <citation type="submission" date="2020-08" db="EMBL/GenBank/DDBJ databases">
        <title>Genomic Encyclopedia of Type Strains, Phase IV (KMG-IV): sequencing the most valuable type-strain genomes for metagenomic binning, comparative biology and taxonomic classification.</title>
        <authorList>
            <person name="Goeker M."/>
        </authorList>
    </citation>
    <scope>NUCLEOTIDE SEQUENCE [LARGE SCALE GENOMIC DNA]</scope>
    <source>
        <strain evidence="11 12">DSM 7050</strain>
    </source>
</reference>
<dbReference type="SUPFAM" id="SSF161098">
    <property type="entry name" value="MetI-like"/>
    <property type="match status" value="1"/>
</dbReference>
<dbReference type="Pfam" id="PF00528">
    <property type="entry name" value="BPD_transp_1"/>
    <property type="match status" value="1"/>
</dbReference>
<accession>A0ABR6L3Y6</accession>
<dbReference type="NCBIfam" id="TIGR01726">
    <property type="entry name" value="HEQRo_perm_3TM"/>
    <property type="match status" value="1"/>
</dbReference>
<evidence type="ECO:0000256" key="7">
    <source>
        <dbReference type="ARBA" id="ARBA00022989"/>
    </source>
</evidence>
<evidence type="ECO:0000256" key="3">
    <source>
        <dbReference type="ARBA" id="ARBA00022448"/>
    </source>
</evidence>
<dbReference type="InterPro" id="IPR043429">
    <property type="entry name" value="ArtM/GltK/GlnP/TcyL/YhdX-like"/>
</dbReference>
<keyword evidence="3 9" id="KW-0813">Transport</keyword>
<proteinExistence type="inferred from homology"/>
<evidence type="ECO:0000256" key="1">
    <source>
        <dbReference type="ARBA" id="ARBA00004429"/>
    </source>
</evidence>